<name>A0ABP7YMW8_9FLAO</name>
<organism evidence="3 4">
    <name type="scientific">Flavobacterium chungbukense</name>
    <dbReference type="NCBI Taxonomy" id="877464"/>
    <lineage>
        <taxon>Bacteria</taxon>
        <taxon>Pseudomonadati</taxon>
        <taxon>Bacteroidota</taxon>
        <taxon>Flavobacteriia</taxon>
        <taxon>Flavobacteriales</taxon>
        <taxon>Flavobacteriaceae</taxon>
        <taxon>Flavobacterium</taxon>
    </lineage>
</organism>
<feature type="region of interest" description="Disordered" evidence="1">
    <location>
        <begin position="50"/>
        <end position="70"/>
    </location>
</feature>
<reference evidence="4" key="1">
    <citation type="journal article" date="2019" name="Int. J. Syst. Evol. Microbiol.">
        <title>The Global Catalogue of Microorganisms (GCM) 10K type strain sequencing project: providing services to taxonomists for standard genome sequencing and annotation.</title>
        <authorList>
            <consortium name="The Broad Institute Genomics Platform"/>
            <consortium name="The Broad Institute Genome Sequencing Center for Infectious Disease"/>
            <person name="Wu L."/>
            <person name="Ma J."/>
        </authorList>
    </citation>
    <scope>NUCLEOTIDE SEQUENCE [LARGE SCALE GENOMIC DNA]</scope>
    <source>
        <strain evidence="4">JCM 17386</strain>
    </source>
</reference>
<evidence type="ECO:0000313" key="3">
    <source>
        <dbReference type="EMBL" id="GAA4138580.1"/>
    </source>
</evidence>
<accession>A0ABP7YMW8</accession>
<protein>
    <recommendedName>
        <fullName evidence="5">Secreted protein</fullName>
    </recommendedName>
</protein>
<evidence type="ECO:0000256" key="1">
    <source>
        <dbReference type="SAM" id="MobiDB-lite"/>
    </source>
</evidence>
<keyword evidence="2" id="KW-0732">Signal</keyword>
<evidence type="ECO:0000313" key="4">
    <source>
        <dbReference type="Proteomes" id="UP001501333"/>
    </source>
</evidence>
<sequence length="70" mass="7686">MFNFLILNTMKTLYLLGACALLSLTLFSCTAEEFETADGKTEIKKDINQLKADGPDDGQIVVPKPPIKNP</sequence>
<evidence type="ECO:0008006" key="5">
    <source>
        <dbReference type="Google" id="ProtNLM"/>
    </source>
</evidence>
<dbReference type="Proteomes" id="UP001501333">
    <property type="component" value="Unassembled WGS sequence"/>
</dbReference>
<keyword evidence="4" id="KW-1185">Reference proteome</keyword>
<comment type="caution">
    <text evidence="3">The sequence shown here is derived from an EMBL/GenBank/DDBJ whole genome shotgun (WGS) entry which is preliminary data.</text>
</comment>
<feature type="chain" id="PRO_5045671282" description="Secreted protein" evidence="2">
    <location>
        <begin position="32"/>
        <end position="70"/>
    </location>
</feature>
<feature type="signal peptide" evidence="2">
    <location>
        <begin position="1"/>
        <end position="31"/>
    </location>
</feature>
<evidence type="ECO:0000256" key="2">
    <source>
        <dbReference type="SAM" id="SignalP"/>
    </source>
</evidence>
<proteinExistence type="predicted"/>
<dbReference type="EMBL" id="BAABAO010000013">
    <property type="protein sequence ID" value="GAA4138580.1"/>
    <property type="molecule type" value="Genomic_DNA"/>
</dbReference>
<gene>
    <name evidence="3" type="ORF">GCM10022250_37360</name>
</gene>